<dbReference type="Gene3D" id="3.40.50.360">
    <property type="match status" value="1"/>
</dbReference>
<dbReference type="Gene3D" id="3.30.1050.10">
    <property type="entry name" value="SCP2 sterol-binding domain"/>
    <property type="match status" value="1"/>
</dbReference>
<accession>A0A317G055</accession>
<dbReference type="AlphaFoldDB" id="A0A317G055"/>
<dbReference type="InterPro" id="IPR036527">
    <property type="entry name" value="SCP2_sterol-bd_dom_sf"/>
</dbReference>
<gene>
    <name evidence="2" type="ORF">CPT75_05995</name>
</gene>
<reference evidence="2 3" key="1">
    <citation type="submission" date="2017-09" db="EMBL/GenBank/DDBJ databases">
        <title>High-quality draft genome sequence of Butyrivibrio fibrisolvens INBov1, isolated from cow rumen.</title>
        <authorList>
            <person name="Rodriguez Hernaez J."/>
            <person name="Rivarola M."/>
            <person name="Paniego N."/>
            <person name="Cravero S."/>
            <person name="Ceron Cucchi M."/>
            <person name="Martinez M.C."/>
        </authorList>
    </citation>
    <scope>NUCLEOTIDE SEQUENCE [LARGE SCALE GENOMIC DNA]</scope>
    <source>
        <strain evidence="2 3">INBov1</strain>
    </source>
</reference>
<feature type="domain" description="SCP2" evidence="1">
    <location>
        <begin position="247"/>
        <end position="331"/>
    </location>
</feature>
<dbReference type="InterPro" id="IPR029039">
    <property type="entry name" value="Flavoprotein-like_sf"/>
</dbReference>
<dbReference type="Pfam" id="PF02036">
    <property type="entry name" value="SCP2"/>
    <property type="match status" value="1"/>
</dbReference>
<proteinExistence type="predicted"/>
<evidence type="ECO:0000259" key="1">
    <source>
        <dbReference type="Pfam" id="PF02036"/>
    </source>
</evidence>
<organism evidence="2 3">
    <name type="scientific">Butyrivibrio fibrisolvens</name>
    <dbReference type="NCBI Taxonomy" id="831"/>
    <lineage>
        <taxon>Bacteria</taxon>
        <taxon>Bacillati</taxon>
        <taxon>Bacillota</taxon>
        <taxon>Clostridia</taxon>
        <taxon>Lachnospirales</taxon>
        <taxon>Lachnospiraceae</taxon>
        <taxon>Butyrivibrio</taxon>
    </lineage>
</organism>
<dbReference type="SUPFAM" id="SSF52218">
    <property type="entry name" value="Flavoproteins"/>
    <property type="match status" value="1"/>
</dbReference>
<dbReference type="EMBL" id="NXNG01000001">
    <property type="protein sequence ID" value="PWT26706.1"/>
    <property type="molecule type" value="Genomic_DNA"/>
</dbReference>
<keyword evidence="3" id="KW-1185">Reference proteome</keyword>
<dbReference type="InterPro" id="IPR003033">
    <property type="entry name" value="SCP2_sterol-bd_dom"/>
</dbReference>
<evidence type="ECO:0000313" key="3">
    <source>
        <dbReference type="Proteomes" id="UP000245488"/>
    </source>
</evidence>
<dbReference type="RefSeq" id="WP_092046068.1">
    <property type="nucleotide sequence ID" value="NZ_CM009896.1"/>
</dbReference>
<dbReference type="Proteomes" id="UP000245488">
    <property type="component" value="Chromosome"/>
</dbReference>
<sequence>MKINIYYGGRGIVDDPSLYVINRMTDVLKELNVEVQRFNLFDQKNAITALPGTLKDADGIILSSTVEWYGIGGYLMEFLDACWLYGDKDKIGRMYMMPVIMSTTYGEREGVTSLETAWEILGGLPCDGVCGYIADTSLFDSNQDYIRLIEKKAENFYRTISQKIPALPASNQVVKQKVSLTKSVDLTPQESEQLSKYVSDDRYVQTQKADIQELSSLFRDKLKNDERTSTSEDYLDTFKKHYRPDNKVQGTYAITVTDRPGMKTMLLTIRDSLVTQVIASETSDIDVALSMTKDSLDEIVTGRMTFQRAFMAGNMKMKGDFKLLRGLDQIFVFG</sequence>
<protein>
    <submittedName>
        <fullName evidence="2">SCP-2 sterol transfer family protein</fullName>
    </submittedName>
</protein>
<dbReference type="SUPFAM" id="SSF55718">
    <property type="entry name" value="SCP-like"/>
    <property type="match status" value="1"/>
</dbReference>
<name>A0A317G055_BUTFI</name>
<comment type="caution">
    <text evidence="2">The sequence shown here is derived from an EMBL/GenBank/DDBJ whole genome shotgun (WGS) entry which is preliminary data.</text>
</comment>
<evidence type="ECO:0000313" key="2">
    <source>
        <dbReference type="EMBL" id="PWT26706.1"/>
    </source>
</evidence>